<comment type="caution">
    <text evidence="2">The sequence shown here is derived from an EMBL/GenBank/DDBJ whole genome shotgun (WGS) entry which is preliminary data.</text>
</comment>
<protein>
    <submittedName>
        <fullName evidence="2">THAP-type domain-containing protein</fullName>
    </submittedName>
</protein>
<dbReference type="OrthoDB" id="6624120at2759"/>
<organism evidence="2 3">
    <name type="scientific">Aphis craccivora</name>
    <name type="common">Cowpea aphid</name>
    <dbReference type="NCBI Taxonomy" id="307492"/>
    <lineage>
        <taxon>Eukaryota</taxon>
        <taxon>Metazoa</taxon>
        <taxon>Ecdysozoa</taxon>
        <taxon>Arthropoda</taxon>
        <taxon>Hexapoda</taxon>
        <taxon>Insecta</taxon>
        <taxon>Pterygota</taxon>
        <taxon>Neoptera</taxon>
        <taxon>Paraneoptera</taxon>
        <taxon>Hemiptera</taxon>
        <taxon>Sternorrhyncha</taxon>
        <taxon>Aphidomorpha</taxon>
        <taxon>Aphidoidea</taxon>
        <taxon>Aphididae</taxon>
        <taxon>Aphidini</taxon>
        <taxon>Aphis</taxon>
        <taxon>Aphis</taxon>
    </lineage>
</organism>
<feature type="domain" description="Transposable element P transposase-like GTP-binding insertion" evidence="1">
    <location>
        <begin position="40"/>
        <end position="165"/>
    </location>
</feature>
<evidence type="ECO:0000313" key="3">
    <source>
        <dbReference type="Proteomes" id="UP000478052"/>
    </source>
</evidence>
<keyword evidence="3" id="KW-1185">Reference proteome</keyword>
<evidence type="ECO:0000313" key="2">
    <source>
        <dbReference type="EMBL" id="KAF0703354.1"/>
    </source>
</evidence>
<feature type="non-terminal residue" evidence="2">
    <location>
        <position position="454"/>
    </location>
</feature>
<accession>A0A6G0VRF0</accession>
<dbReference type="Pfam" id="PF21788">
    <property type="entry name" value="TNP-like_GBD"/>
    <property type="match status" value="1"/>
</dbReference>
<dbReference type="AlphaFoldDB" id="A0A6G0VRF0"/>
<evidence type="ECO:0000259" key="1">
    <source>
        <dbReference type="Pfam" id="PF21788"/>
    </source>
</evidence>
<dbReference type="EMBL" id="VUJU01013931">
    <property type="protein sequence ID" value="KAF0703354.1"/>
    <property type="molecule type" value="Genomic_DNA"/>
</dbReference>
<reference evidence="2 3" key="1">
    <citation type="submission" date="2019-08" db="EMBL/GenBank/DDBJ databases">
        <title>Whole genome of Aphis craccivora.</title>
        <authorList>
            <person name="Voronova N.V."/>
            <person name="Shulinski R.S."/>
            <person name="Bandarenka Y.V."/>
            <person name="Zhorov D.G."/>
            <person name="Warner D."/>
        </authorList>
    </citation>
    <scope>NUCLEOTIDE SEQUENCE [LARGE SCALE GENOMIC DNA]</scope>
    <source>
        <strain evidence="2">180601</strain>
        <tissue evidence="2">Whole Body</tissue>
    </source>
</reference>
<gene>
    <name evidence="2" type="ORF">FWK35_00037092</name>
</gene>
<proteinExistence type="predicted"/>
<sequence length="454" mass="51922">MGGKNRNLWNELKISVNKIGVRLNKFDYKKKAIYVIADQCHLLKNLKSTLLNGYITIPEYFKFEENIPSQTVSGCYIRQLWDKEVTAERELRLLHHLKQEDIFPDNFQKMHVGAAIRFFSMQTVAAIQVAVKLQILPENALSTAAFIKLVYQWFEMINSKTRKTSITKKNQVKKYDFLMKFITTISDTQFNGTGWKPLNTGLILTTLSICDVTQVLLKNGKHPSSTDCLNVMKIIAVSQFVSDVKRTNYCSDSDLTLVEHCKQLHSTAAGKIRPEIIQLDHSYYFDKFSLNTHILDTVPLQEKYSELDLYSLNLIYNIGGSTVNACIKKCCSSCKMVLLEDGNDNVSIKKWTIYKSFLNMGGLKEPNVLVVQLLVNCELQYQHFRGHSMHNGAVDLVSKIIKEININFQCQSGNECDLKALIVKHYFTVRNYSVVNYIQSTKKKKIIHGSATKK</sequence>
<dbReference type="Proteomes" id="UP000478052">
    <property type="component" value="Unassembled WGS sequence"/>
</dbReference>
<dbReference type="InterPro" id="IPR048366">
    <property type="entry name" value="TNP-like_GBD"/>
</dbReference>
<name>A0A6G0VRF0_APHCR</name>